<keyword evidence="4 12" id="KW-0645">Protease</keyword>
<dbReference type="InParanoid" id="J0WQ63"/>
<comment type="subcellular location">
    <subcellularLocation>
        <location evidence="1 12">Secreted</location>
    </subcellularLocation>
</comment>
<evidence type="ECO:0000256" key="9">
    <source>
        <dbReference type="ARBA" id="ARBA00023145"/>
    </source>
</evidence>
<dbReference type="Pfam" id="PF02128">
    <property type="entry name" value="Peptidase_M36"/>
    <property type="match status" value="1"/>
</dbReference>
<proteinExistence type="inferred from homology"/>
<evidence type="ECO:0000256" key="6">
    <source>
        <dbReference type="ARBA" id="ARBA00022801"/>
    </source>
</evidence>
<dbReference type="Gene3D" id="1.10.390.10">
    <property type="entry name" value="Neutral Protease Domain 2"/>
    <property type="match status" value="1"/>
</dbReference>
<dbReference type="InterPro" id="IPR001842">
    <property type="entry name" value="Peptidase_M36"/>
</dbReference>
<dbReference type="InterPro" id="IPR050371">
    <property type="entry name" value="Fungal_virulence_M36"/>
</dbReference>
<evidence type="ECO:0000313" key="13">
    <source>
        <dbReference type="EMBL" id="EJD33999.1"/>
    </source>
</evidence>
<evidence type="ECO:0000256" key="4">
    <source>
        <dbReference type="ARBA" id="ARBA00022670"/>
    </source>
</evidence>
<evidence type="ECO:0000256" key="2">
    <source>
        <dbReference type="ARBA" id="ARBA00006006"/>
    </source>
</evidence>
<evidence type="ECO:0000256" key="5">
    <source>
        <dbReference type="ARBA" id="ARBA00022723"/>
    </source>
</evidence>
<protein>
    <recommendedName>
        <fullName evidence="12">Extracellular metalloproteinase</fullName>
        <ecNumber evidence="12">3.4.24.-</ecNumber>
    </recommendedName>
    <alternativeName>
        <fullName evidence="12">Fungalysin</fullName>
    </alternativeName>
</protein>
<feature type="binding site" evidence="11">
    <location>
        <position position="271"/>
    </location>
    <ligand>
        <name>Zn(2+)</name>
        <dbReference type="ChEBI" id="CHEBI:29105"/>
        <note>catalytic</note>
    </ligand>
</feature>
<feature type="active site" evidence="10">
    <location>
        <position position="272"/>
    </location>
</feature>
<dbReference type="OrthoDB" id="3227768at2759"/>
<keyword evidence="5 11" id="KW-0479">Metal-binding</keyword>
<comment type="cofactor">
    <cofactor evidence="11">
        <name>Zn(2+)</name>
        <dbReference type="ChEBI" id="CHEBI:29105"/>
    </cofactor>
    <text evidence="11">Binds 1 zinc ion per subunit.</text>
</comment>
<dbReference type="PANTHER" id="PTHR33478">
    <property type="entry name" value="EXTRACELLULAR METALLOPROTEINASE MEP"/>
    <property type="match status" value="1"/>
</dbReference>
<dbReference type="KEGG" id="adl:AURDEDRAFT_109334"/>
<dbReference type="EC" id="3.4.24.-" evidence="12"/>
<dbReference type="InterPro" id="IPR027268">
    <property type="entry name" value="Peptidase_M4/M1_CTD_sf"/>
</dbReference>
<reference evidence="14" key="1">
    <citation type="journal article" date="2012" name="Science">
        <title>The Paleozoic origin of enzymatic lignin decomposition reconstructed from 31 fungal genomes.</title>
        <authorList>
            <person name="Floudas D."/>
            <person name="Binder M."/>
            <person name="Riley R."/>
            <person name="Barry K."/>
            <person name="Blanchette R.A."/>
            <person name="Henrissat B."/>
            <person name="Martinez A.T."/>
            <person name="Otillar R."/>
            <person name="Spatafora J.W."/>
            <person name="Yadav J.S."/>
            <person name="Aerts A."/>
            <person name="Benoit I."/>
            <person name="Boyd A."/>
            <person name="Carlson A."/>
            <person name="Copeland A."/>
            <person name="Coutinho P.M."/>
            <person name="de Vries R.P."/>
            <person name="Ferreira P."/>
            <person name="Findley K."/>
            <person name="Foster B."/>
            <person name="Gaskell J."/>
            <person name="Glotzer D."/>
            <person name="Gorecki P."/>
            <person name="Heitman J."/>
            <person name="Hesse C."/>
            <person name="Hori C."/>
            <person name="Igarashi K."/>
            <person name="Jurgens J.A."/>
            <person name="Kallen N."/>
            <person name="Kersten P."/>
            <person name="Kohler A."/>
            <person name="Kuees U."/>
            <person name="Kumar T.K.A."/>
            <person name="Kuo A."/>
            <person name="LaButti K."/>
            <person name="Larrondo L.F."/>
            <person name="Lindquist E."/>
            <person name="Ling A."/>
            <person name="Lombard V."/>
            <person name="Lucas S."/>
            <person name="Lundell T."/>
            <person name="Martin R."/>
            <person name="McLaughlin D.J."/>
            <person name="Morgenstern I."/>
            <person name="Morin E."/>
            <person name="Murat C."/>
            <person name="Nagy L.G."/>
            <person name="Nolan M."/>
            <person name="Ohm R.A."/>
            <person name="Patyshakuliyeva A."/>
            <person name="Rokas A."/>
            <person name="Ruiz-Duenas F.J."/>
            <person name="Sabat G."/>
            <person name="Salamov A."/>
            <person name="Samejima M."/>
            <person name="Schmutz J."/>
            <person name="Slot J.C."/>
            <person name="St John F."/>
            <person name="Stenlid J."/>
            <person name="Sun H."/>
            <person name="Sun S."/>
            <person name="Syed K."/>
            <person name="Tsang A."/>
            <person name="Wiebenga A."/>
            <person name="Young D."/>
            <person name="Pisabarro A."/>
            <person name="Eastwood D.C."/>
            <person name="Martin F."/>
            <person name="Cullen D."/>
            <person name="Grigoriev I.V."/>
            <person name="Hibbett D.S."/>
        </authorList>
    </citation>
    <scope>NUCLEOTIDE SEQUENCE [LARGE SCALE GENOMIC DNA]</scope>
    <source>
        <strain evidence="14">TFB10046</strain>
    </source>
</reference>
<sequence length="447" mass="48743">MVAHTPLNKDGKVVAFSSNFAKPSKIADPTPSFATDDAARKAIKFLKAHHVGEKPTLKYLALEDGALALTHVVRLTLDDDGHLVDAFVDAHNGDLHAITDYTVNLVMQVLPIHKQQPGDGFETVEVPHEWNERGDFGGSTHMTYGNNVVSYEEPNYTTGETADGEFNYHFDADIDPTEGDGTNTFYLVNTMHDILYRYGFDEDSYNFQDDNFGRGGAGSDLVTVSVHDPAGMNNADMSTPPDGASAHMRMYLWDITSPRRDGALDNDIVVHEFTHGLTNRMVGGGSAMCLQTTESGGLGQGWSNAMAEWTEQSPDVRDFYSRDGAVNPLTYGDLANMDEVHSIGEVWVNVLHNVLAALVDAHGWADDAKENADAAGGNAVYLHLFLDSLPLTPCNPTFPDARAAWIQADQDRYGGENKCTLWKAFASRGLGVNANDHQNNFSVPEGC</sequence>
<dbReference type="GO" id="GO:0005615">
    <property type="term" value="C:extracellular space"/>
    <property type="evidence" value="ECO:0007669"/>
    <property type="project" value="InterPro"/>
</dbReference>
<keyword evidence="9 12" id="KW-0865">Zymogen</keyword>
<dbReference type="EMBL" id="JH688026">
    <property type="protein sequence ID" value="EJD33999.1"/>
    <property type="molecule type" value="Genomic_DNA"/>
</dbReference>
<accession>J0WQ63</accession>
<evidence type="ECO:0000256" key="11">
    <source>
        <dbReference type="PIRSR" id="PIRSR601842-2"/>
    </source>
</evidence>
<dbReference type="GO" id="GO:0006508">
    <property type="term" value="P:proteolysis"/>
    <property type="evidence" value="ECO:0007669"/>
    <property type="project" value="UniProtKB-KW"/>
</dbReference>
<evidence type="ECO:0000256" key="3">
    <source>
        <dbReference type="ARBA" id="ARBA00022525"/>
    </source>
</evidence>
<evidence type="ECO:0000256" key="8">
    <source>
        <dbReference type="ARBA" id="ARBA00023049"/>
    </source>
</evidence>
<keyword evidence="8 12" id="KW-0482">Metalloprotease</keyword>
<evidence type="ECO:0000256" key="12">
    <source>
        <dbReference type="RuleBase" id="RU364017"/>
    </source>
</evidence>
<dbReference type="SUPFAM" id="SSF55486">
    <property type="entry name" value="Metalloproteases ('zincins'), catalytic domain"/>
    <property type="match status" value="1"/>
</dbReference>
<gene>
    <name evidence="13" type="ORF">AURDEDRAFT_109334</name>
</gene>
<evidence type="ECO:0000256" key="1">
    <source>
        <dbReference type="ARBA" id="ARBA00004613"/>
    </source>
</evidence>
<keyword evidence="14" id="KW-1185">Reference proteome</keyword>
<dbReference type="GO" id="GO:0004222">
    <property type="term" value="F:metalloendopeptidase activity"/>
    <property type="evidence" value="ECO:0007669"/>
    <property type="project" value="InterPro"/>
</dbReference>
<name>J0WQ63_AURST</name>
<dbReference type="GO" id="GO:0008270">
    <property type="term" value="F:zinc ion binding"/>
    <property type="evidence" value="ECO:0007669"/>
    <property type="project" value="InterPro"/>
</dbReference>
<dbReference type="AlphaFoldDB" id="J0WQ63"/>
<evidence type="ECO:0000313" key="14">
    <source>
        <dbReference type="Proteomes" id="UP000006514"/>
    </source>
</evidence>
<dbReference type="PANTHER" id="PTHR33478:SF1">
    <property type="entry name" value="EXTRACELLULAR METALLOPROTEINASE MEP"/>
    <property type="match status" value="1"/>
</dbReference>
<dbReference type="Gene3D" id="3.10.170.10">
    <property type="match status" value="1"/>
</dbReference>
<evidence type="ECO:0000256" key="10">
    <source>
        <dbReference type="PIRSR" id="PIRSR601842-1"/>
    </source>
</evidence>
<keyword evidence="7 11" id="KW-0862">Zinc</keyword>
<keyword evidence="6 12" id="KW-0378">Hydrolase</keyword>
<feature type="binding site" evidence="11">
    <location>
        <position position="275"/>
    </location>
    <ligand>
        <name>Zn(2+)</name>
        <dbReference type="ChEBI" id="CHEBI:29105"/>
        <note>catalytic</note>
    </ligand>
</feature>
<keyword evidence="3 12" id="KW-0964">Secreted</keyword>
<evidence type="ECO:0000256" key="7">
    <source>
        <dbReference type="ARBA" id="ARBA00022833"/>
    </source>
</evidence>
<comment type="similarity">
    <text evidence="2 12">Belongs to the peptidase M36 family.</text>
</comment>
<dbReference type="OMA" id="AENDMSY"/>
<dbReference type="Proteomes" id="UP000006514">
    <property type="component" value="Unassembled WGS sequence"/>
</dbReference>
<dbReference type="CDD" id="cd09596">
    <property type="entry name" value="M36"/>
    <property type="match status" value="1"/>
</dbReference>
<organism evidence="13 14">
    <name type="scientific">Auricularia subglabra (strain TFB-10046 / SS5)</name>
    <name type="common">White-rot fungus</name>
    <name type="synonym">Auricularia delicata (strain TFB10046)</name>
    <dbReference type="NCBI Taxonomy" id="717982"/>
    <lineage>
        <taxon>Eukaryota</taxon>
        <taxon>Fungi</taxon>
        <taxon>Dikarya</taxon>
        <taxon>Basidiomycota</taxon>
        <taxon>Agaricomycotina</taxon>
        <taxon>Agaricomycetes</taxon>
        <taxon>Auriculariales</taxon>
        <taxon>Auriculariaceae</taxon>
        <taxon>Auricularia</taxon>
    </lineage>
</organism>